<accession>A0A5B7TSI2</accession>
<dbReference type="Pfam" id="PF05117">
    <property type="entry name" value="DUF695"/>
    <property type="match status" value="1"/>
</dbReference>
<proteinExistence type="predicted"/>
<dbReference type="SUPFAM" id="SSF89946">
    <property type="entry name" value="Hypothetical protein VC0424"/>
    <property type="match status" value="1"/>
</dbReference>
<reference evidence="3 4" key="1">
    <citation type="submission" date="2019-05" db="EMBL/GenBank/DDBJ databases">
        <title>Algicella ahnfeltiae gen. nov., sp. nov., a novel marine bacterium of the family Flavobacteriaceae isolated from a red alga.</title>
        <authorList>
            <person name="Nedashkovskaya O.I."/>
            <person name="Kukhlevskiy A.D."/>
            <person name="Kim S.-G."/>
            <person name="Zhukova N.V."/>
            <person name="Mikhailov V.V."/>
        </authorList>
    </citation>
    <scope>NUCLEOTIDE SEQUENCE [LARGE SCALE GENOMIC DNA]</scope>
    <source>
        <strain evidence="3 4">10Alg115</strain>
    </source>
</reference>
<dbReference type="Gene3D" id="3.30.70.970">
    <property type="entry name" value="RraB-like"/>
    <property type="match status" value="1"/>
</dbReference>
<dbReference type="Proteomes" id="UP000306229">
    <property type="component" value="Chromosome"/>
</dbReference>
<organism evidence="3 4">
    <name type="scientific">Aureibaculum algae</name>
    <dbReference type="NCBI Taxonomy" id="2584122"/>
    <lineage>
        <taxon>Bacteria</taxon>
        <taxon>Pseudomonadati</taxon>
        <taxon>Bacteroidota</taxon>
        <taxon>Flavobacteriia</taxon>
        <taxon>Flavobacteriales</taxon>
        <taxon>Flavobacteriaceae</taxon>
        <taxon>Aureibaculum</taxon>
    </lineage>
</organism>
<dbReference type="OrthoDB" id="7839302at2"/>
<evidence type="ECO:0000259" key="1">
    <source>
        <dbReference type="Pfam" id="PF05117"/>
    </source>
</evidence>
<evidence type="ECO:0000313" key="4">
    <source>
        <dbReference type="Proteomes" id="UP000306229"/>
    </source>
</evidence>
<dbReference type="InterPro" id="IPR009671">
    <property type="entry name" value="RraB_dom"/>
</dbReference>
<dbReference type="InterPro" id="IPR016097">
    <property type="entry name" value="DUF695"/>
</dbReference>
<name>A0A5B7TSI2_9FLAO</name>
<feature type="domain" description="Regulator of ribonuclease activity B" evidence="2">
    <location>
        <begin position="160"/>
        <end position="258"/>
    </location>
</feature>
<dbReference type="RefSeq" id="WP_138950150.1">
    <property type="nucleotide sequence ID" value="NZ_CP040749.1"/>
</dbReference>
<dbReference type="KEGG" id="fbe:FF125_12890"/>
<keyword evidence="4" id="KW-1185">Reference proteome</keyword>
<protein>
    <submittedName>
        <fullName evidence="3">DUF695 domain-containing protein</fullName>
    </submittedName>
</protein>
<dbReference type="AlphaFoldDB" id="A0A5B7TSI2"/>
<evidence type="ECO:0000259" key="2">
    <source>
        <dbReference type="Pfam" id="PF06877"/>
    </source>
</evidence>
<gene>
    <name evidence="3" type="ORF">FF125_12890</name>
</gene>
<dbReference type="InterPro" id="IPR036701">
    <property type="entry name" value="RraB-like_sf"/>
</dbReference>
<evidence type="ECO:0000313" key="3">
    <source>
        <dbReference type="EMBL" id="QCX39290.1"/>
    </source>
</evidence>
<dbReference type="EMBL" id="CP040749">
    <property type="protein sequence ID" value="QCX39290.1"/>
    <property type="molecule type" value="Genomic_DNA"/>
</dbReference>
<sequence>MFNKFFKKSSEKSLEIKQDWASYFTRVDDKPASIRLNLGLNSVAPIEKYEHRVWFSIQLLNADRNGFTTREEFPKICQIEDDISEALEKKGAIAAGALKTNGTFDVYFYISETIDIANLAAAVMQNHPDYRYATDTKIDTNWSDYFDFLYPAEFEYQTILNQRVLTNLDKEGDNPAIERAVDHWLYFQTATDRATFITAIENIGYKTLSQEKVTKDNYIFQLNISKVSNVNWNTINDNVWELITLAKENNGVYDGWGCPIAK</sequence>
<feature type="domain" description="DUF695" evidence="1">
    <location>
        <begin position="18"/>
        <end position="150"/>
    </location>
</feature>
<dbReference type="Pfam" id="PF06877">
    <property type="entry name" value="RraB"/>
    <property type="match status" value="1"/>
</dbReference>